<accession>A0A0D7BDJ8</accession>
<keyword evidence="1" id="KW-0378">Hydrolase</keyword>
<keyword evidence="3" id="KW-1185">Reference proteome</keyword>
<dbReference type="InterPro" id="IPR012341">
    <property type="entry name" value="6hp_glycosidase-like_sf"/>
</dbReference>
<protein>
    <recommendedName>
        <fullName evidence="4">Six-hairpin glycosidase</fullName>
    </recommendedName>
</protein>
<dbReference type="SUPFAM" id="SSF48208">
    <property type="entry name" value="Six-hairpin glycosidases"/>
    <property type="match status" value="1"/>
</dbReference>
<dbReference type="EMBL" id="KN880506">
    <property type="protein sequence ID" value="KIY68255.1"/>
    <property type="molecule type" value="Genomic_DNA"/>
</dbReference>
<dbReference type="PANTHER" id="PTHR41814">
    <property type="entry name" value="EXPRESSED PROTEIN"/>
    <property type="match status" value="1"/>
</dbReference>
<dbReference type="PANTHER" id="PTHR41814:SF1">
    <property type="entry name" value="CELLULASE"/>
    <property type="match status" value="1"/>
</dbReference>
<dbReference type="AlphaFoldDB" id="A0A0D7BDJ8"/>
<gene>
    <name evidence="2" type="ORF">CYLTODRAFT_421760</name>
</gene>
<dbReference type="Pfam" id="PF07470">
    <property type="entry name" value="Glyco_hydro_88"/>
    <property type="match status" value="1"/>
</dbReference>
<name>A0A0D7BDJ8_9AGAR</name>
<dbReference type="GO" id="GO:0005975">
    <property type="term" value="P:carbohydrate metabolic process"/>
    <property type="evidence" value="ECO:0007669"/>
    <property type="project" value="InterPro"/>
</dbReference>
<evidence type="ECO:0000313" key="3">
    <source>
        <dbReference type="Proteomes" id="UP000054007"/>
    </source>
</evidence>
<sequence>MSNSNTNNTWATPFDAGFNISGVVSLAQSLPSHSWEYGTAATALLELFSPELSEFAPAPFHQLILDPHAAPALDAALSWITLAAAPNNLADGAGAVGDPAALGQAAFLIGWTKPEYALAAHDELEYILNAAPRSAEGTISQRTDKVEFWADFVYMCPPFLAYTAAQREDSVLAQEAFNQLAGYHDVLVTDTGAWKHIVGVGEKNADAGVWSTGNGWAAMGMARVLASFLHGAAAPQTPSALADIEQWIKNILDAAMKVPVDDGLLPNYFDGGDWFGETSGTALLVATAYRMAVLCPESFGEGYIQWAEDMRMVLARHISPDGIAAPAINPLDWHDRQPVMDGSAEGQSFVVMMYAAWRDCKWAKICQ</sequence>
<evidence type="ECO:0000256" key="1">
    <source>
        <dbReference type="ARBA" id="ARBA00022801"/>
    </source>
</evidence>
<dbReference type="Proteomes" id="UP000054007">
    <property type="component" value="Unassembled WGS sequence"/>
</dbReference>
<dbReference type="InterPro" id="IPR008928">
    <property type="entry name" value="6-hairpin_glycosidase_sf"/>
</dbReference>
<dbReference type="InterPro" id="IPR010905">
    <property type="entry name" value="Glyco_hydro_88"/>
</dbReference>
<dbReference type="GO" id="GO:0016787">
    <property type="term" value="F:hydrolase activity"/>
    <property type="evidence" value="ECO:0007669"/>
    <property type="project" value="UniProtKB-KW"/>
</dbReference>
<dbReference type="STRING" id="1314674.A0A0D7BDJ8"/>
<evidence type="ECO:0000313" key="2">
    <source>
        <dbReference type="EMBL" id="KIY68255.1"/>
    </source>
</evidence>
<proteinExistence type="predicted"/>
<evidence type="ECO:0008006" key="4">
    <source>
        <dbReference type="Google" id="ProtNLM"/>
    </source>
</evidence>
<dbReference type="Gene3D" id="1.50.10.10">
    <property type="match status" value="1"/>
</dbReference>
<reference evidence="2 3" key="1">
    <citation type="journal article" date="2015" name="Fungal Genet. Biol.">
        <title>Evolution of novel wood decay mechanisms in Agaricales revealed by the genome sequences of Fistulina hepatica and Cylindrobasidium torrendii.</title>
        <authorList>
            <person name="Floudas D."/>
            <person name="Held B.W."/>
            <person name="Riley R."/>
            <person name="Nagy L.G."/>
            <person name="Koehler G."/>
            <person name="Ransdell A.S."/>
            <person name="Younus H."/>
            <person name="Chow J."/>
            <person name="Chiniquy J."/>
            <person name="Lipzen A."/>
            <person name="Tritt A."/>
            <person name="Sun H."/>
            <person name="Haridas S."/>
            <person name="LaButti K."/>
            <person name="Ohm R.A."/>
            <person name="Kues U."/>
            <person name="Blanchette R.A."/>
            <person name="Grigoriev I.V."/>
            <person name="Minto R.E."/>
            <person name="Hibbett D.S."/>
        </authorList>
    </citation>
    <scope>NUCLEOTIDE SEQUENCE [LARGE SCALE GENOMIC DNA]</scope>
    <source>
        <strain evidence="2 3">FP15055 ss-10</strain>
    </source>
</reference>
<dbReference type="OrthoDB" id="4138492at2759"/>
<organism evidence="2 3">
    <name type="scientific">Cylindrobasidium torrendii FP15055 ss-10</name>
    <dbReference type="NCBI Taxonomy" id="1314674"/>
    <lineage>
        <taxon>Eukaryota</taxon>
        <taxon>Fungi</taxon>
        <taxon>Dikarya</taxon>
        <taxon>Basidiomycota</taxon>
        <taxon>Agaricomycotina</taxon>
        <taxon>Agaricomycetes</taxon>
        <taxon>Agaricomycetidae</taxon>
        <taxon>Agaricales</taxon>
        <taxon>Marasmiineae</taxon>
        <taxon>Physalacriaceae</taxon>
        <taxon>Cylindrobasidium</taxon>
    </lineage>
</organism>